<dbReference type="EMBL" id="VFOS01000007">
    <property type="protein sequence ID" value="TQL56516.1"/>
    <property type="molecule type" value="Genomic_DNA"/>
</dbReference>
<evidence type="ECO:0000256" key="2">
    <source>
        <dbReference type="PIRNR" id="PIRNR002070"/>
    </source>
</evidence>
<evidence type="ECO:0000256" key="1">
    <source>
        <dbReference type="ARBA" id="ARBA00023125"/>
    </source>
</evidence>
<sequence>MTNTITVSGNLGRTAELRFTPNGHPVLELAVPDQPRRKNREAGKWEDDGDVTWYRASLWGQMAEVIANANIAVKGAPVTVTGVLRPREYEKDGQTKTSLDIRVDTVKIDAPRNAQSHPTPPSTNNDPWGSSVAKGGVSDVRAYADDSAPF</sequence>
<dbReference type="InterPro" id="IPR000424">
    <property type="entry name" value="Primosome_PriB/ssb"/>
</dbReference>
<gene>
    <name evidence="5" type="ORF">FB461_2402</name>
</gene>
<evidence type="ECO:0000256" key="4">
    <source>
        <dbReference type="SAM" id="MobiDB-lite"/>
    </source>
</evidence>
<name>A0A542Z841_RARFA</name>
<proteinExistence type="predicted"/>
<organism evidence="5 6">
    <name type="scientific">Rarobacter faecitabidus</name>
    <dbReference type="NCBI Taxonomy" id="13243"/>
    <lineage>
        <taxon>Bacteria</taxon>
        <taxon>Bacillati</taxon>
        <taxon>Actinomycetota</taxon>
        <taxon>Actinomycetes</taxon>
        <taxon>Micrococcales</taxon>
        <taxon>Rarobacteraceae</taxon>
        <taxon>Rarobacter</taxon>
    </lineage>
</organism>
<dbReference type="GO" id="GO:0006260">
    <property type="term" value="P:DNA replication"/>
    <property type="evidence" value="ECO:0007669"/>
    <property type="project" value="InterPro"/>
</dbReference>
<dbReference type="GO" id="GO:0003697">
    <property type="term" value="F:single-stranded DNA binding"/>
    <property type="evidence" value="ECO:0007669"/>
    <property type="project" value="InterPro"/>
</dbReference>
<dbReference type="RefSeq" id="WP_142122365.1">
    <property type="nucleotide sequence ID" value="NZ_BAAASV010000002.1"/>
</dbReference>
<protein>
    <recommendedName>
        <fullName evidence="2 3">Single-stranded DNA-binding protein</fullName>
    </recommendedName>
</protein>
<feature type="compositionally biased region" description="Polar residues" evidence="4">
    <location>
        <begin position="113"/>
        <end position="128"/>
    </location>
</feature>
<comment type="caution">
    <text evidence="5">The sequence shown here is derived from an EMBL/GenBank/DDBJ whole genome shotgun (WGS) entry which is preliminary data.</text>
</comment>
<dbReference type="Pfam" id="PF00436">
    <property type="entry name" value="SSB"/>
    <property type="match status" value="1"/>
</dbReference>
<keyword evidence="1 2" id="KW-0238">DNA-binding</keyword>
<reference evidence="5 6" key="1">
    <citation type="submission" date="2019-06" db="EMBL/GenBank/DDBJ databases">
        <title>Sequencing the genomes of 1000 actinobacteria strains.</title>
        <authorList>
            <person name="Klenk H.-P."/>
        </authorList>
    </citation>
    <scope>NUCLEOTIDE SEQUENCE [LARGE SCALE GENOMIC DNA]</scope>
    <source>
        <strain evidence="5 6">DSM 4813</strain>
    </source>
</reference>
<dbReference type="AlphaFoldDB" id="A0A542Z841"/>
<keyword evidence="6" id="KW-1185">Reference proteome</keyword>
<dbReference type="CDD" id="cd04496">
    <property type="entry name" value="SSB_OBF"/>
    <property type="match status" value="1"/>
</dbReference>
<dbReference type="SUPFAM" id="SSF50249">
    <property type="entry name" value="Nucleic acid-binding proteins"/>
    <property type="match status" value="1"/>
</dbReference>
<evidence type="ECO:0000256" key="3">
    <source>
        <dbReference type="RuleBase" id="RU000524"/>
    </source>
</evidence>
<dbReference type="PROSITE" id="PS50935">
    <property type="entry name" value="SSB"/>
    <property type="match status" value="1"/>
</dbReference>
<evidence type="ECO:0000313" key="5">
    <source>
        <dbReference type="EMBL" id="TQL56516.1"/>
    </source>
</evidence>
<evidence type="ECO:0000313" key="6">
    <source>
        <dbReference type="Proteomes" id="UP000315389"/>
    </source>
</evidence>
<feature type="compositionally biased region" description="Basic and acidic residues" evidence="4">
    <location>
        <begin position="89"/>
        <end position="110"/>
    </location>
</feature>
<dbReference type="OrthoDB" id="4954156at2"/>
<dbReference type="InterPro" id="IPR012340">
    <property type="entry name" value="NA-bd_OB-fold"/>
</dbReference>
<dbReference type="Proteomes" id="UP000315389">
    <property type="component" value="Unassembled WGS sequence"/>
</dbReference>
<dbReference type="NCBIfam" id="TIGR00621">
    <property type="entry name" value="ssb"/>
    <property type="match status" value="1"/>
</dbReference>
<dbReference type="Gene3D" id="2.40.50.140">
    <property type="entry name" value="Nucleic acid-binding proteins"/>
    <property type="match status" value="1"/>
</dbReference>
<dbReference type="PIRSF" id="PIRSF002070">
    <property type="entry name" value="SSB"/>
    <property type="match status" value="1"/>
</dbReference>
<accession>A0A542Z841</accession>
<feature type="region of interest" description="Disordered" evidence="4">
    <location>
        <begin position="89"/>
        <end position="150"/>
    </location>
</feature>
<dbReference type="InterPro" id="IPR011344">
    <property type="entry name" value="ssDNA-bd"/>
</dbReference>